<organism evidence="4 5">
    <name type="scientific">Pristionchus pacificus</name>
    <name type="common">Parasitic nematode worm</name>
    <dbReference type="NCBI Taxonomy" id="54126"/>
    <lineage>
        <taxon>Eukaryota</taxon>
        <taxon>Metazoa</taxon>
        <taxon>Ecdysozoa</taxon>
        <taxon>Nematoda</taxon>
        <taxon>Chromadorea</taxon>
        <taxon>Rhabditida</taxon>
        <taxon>Rhabditina</taxon>
        <taxon>Diplogasteromorpha</taxon>
        <taxon>Diplogasteroidea</taxon>
        <taxon>Neodiplogasteridae</taxon>
        <taxon>Pristionchus</taxon>
    </lineage>
</organism>
<feature type="domain" description="Integrase zinc-binding" evidence="3">
    <location>
        <begin position="376"/>
        <end position="435"/>
    </location>
</feature>
<evidence type="ECO:0000313" key="5">
    <source>
        <dbReference type="Proteomes" id="UP000005239"/>
    </source>
</evidence>
<dbReference type="EnsemblMetazoa" id="PPA41743.1">
    <property type="protein sequence ID" value="PPA41743.1"/>
    <property type="gene ID" value="WBGene00280112"/>
</dbReference>
<dbReference type="GO" id="GO:0003964">
    <property type="term" value="F:RNA-directed DNA polymerase activity"/>
    <property type="evidence" value="ECO:0007669"/>
    <property type="project" value="UniProtKB-EC"/>
</dbReference>
<dbReference type="EC" id="2.7.7.49" evidence="1"/>
<dbReference type="AlphaFoldDB" id="A0A2A6CQ78"/>
<dbReference type="OrthoDB" id="5849037at2759"/>
<dbReference type="Pfam" id="PF17921">
    <property type="entry name" value="Integrase_H2C2"/>
    <property type="match status" value="1"/>
</dbReference>
<reference evidence="5" key="1">
    <citation type="journal article" date="2008" name="Nat. Genet.">
        <title>The Pristionchus pacificus genome provides a unique perspective on nematode lifestyle and parasitism.</title>
        <authorList>
            <person name="Dieterich C."/>
            <person name="Clifton S.W."/>
            <person name="Schuster L.N."/>
            <person name="Chinwalla A."/>
            <person name="Delehaunty K."/>
            <person name="Dinkelacker I."/>
            <person name="Fulton L."/>
            <person name="Fulton R."/>
            <person name="Godfrey J."/>
            <person name="Minx P."/>
            <person name="Mitreva M."/>
            <person name="Roeseler W."/>
            <person name="Tian H."/>
            <person name="Witte H."/>
            <person name="Yang S.P."/>
            <person name="Wilson R.K."/>
            <person name="Sommer R.J."/>
        </authorList>
    </citation>
    <scope>NUCLEOTIDE SEQUENCE [LARGE SCALE GENOMIC DNA]</scope>
    <source>
        <strain evidence="5">PS312</strain>
    </source>
</reference>
<dbReference type="InterPro" id="IPR050951">
    <property type="entry name" value="Retrovirus_Pol_polyprotein"/>
</dbReference>
<evidence type="ECO:0000256" key="2">
    <source>
        <dbReference type="SAM" id="MobiDB-lite"/>
    </source>
</evidence>
<keyword evidence="5" id="KW-1185">Reference proteome</keyword>
<evidence type="ECO:0000313" key="4">
    <source>
        <dbReference type="EnsemblMetazoa" id="PPA41743.1"/>
    </source>
</evidence>
<dbReference type="Gene3D" id="1.10.340.70">
    <property type="match status" value="1"/>
</dbReference>
<proteinExistence type="predicted"/>
<reference evidence="4" key="2">
    <citation type="submission" date="2022-06" db="UniProtKB">
        <authorList>
            <consortium name="EnsemblMetazoa"/>
        </authorList>
    </citation>
    <scope>IDENTIFICATION</scope>
    <source>
        <strain evidence="4">PS312</strain>
    </source>
</reference>
<feature type="compositionally biased region" description="Low complexity" evidence="2">
    <location>
        <begin position="17"/>
        <end position="26"/>
    </location>
</feature>
<name>A0A2A6CQ78_PRIPA</name>
<accession>A0A8R1YZD7</accession>
<protein>
    <recommendedName>
        <fullName evidence="1">RNA-directed DNA polymerase</fullName>
        <ecNumber evidence="1">2.7.7.49</ecNumber>
    </recommendedName>
</protein>
<feature type="compositionally biased region" description="Gly residues" evidence="2">
    <location>
        <begin position="1"/>
        <end position="16"/>
    </location>
</feature>
<dbReference type="Proteomes" id="UP000005239">
    <property type="component" value="Unassembled WGS sequence"/>
</dbReference>
<gene>
    <name evidence="4" type="primary">WBGene00280112</name>
</gene>
<evidence type="ECO:0000259" key="3">
    <source>
        <dbReference type="Pfam" id="PF17921"/>
    </source>
</evidence>
<feature type="compositionally biased region" description="Polar residues" evidence="2">
    <location>
        <begin position="52"/>
        <end position="71"/>
    </location>
</feature>
<dbReference type="InterPro" id="IPR041588">
    <property type="entry name" value="Integrase_H2C2"/>
</dbReference>
<dbReference type="PANTHER" id="PTHR37984">
    <property type="entry name" value="PROTEIN CBG26694"/>
    <property type="match status" value="1"/>
</dbReference>
<feature type="region of interest" description="Disordered" evidence="2">
    <location>
        <begin position="1"/>
        <end position="77"/>
    </location>
</feature>
<sequence>MGTSGGTNGTYRGGYSGSNRGSNNTGSRGGQRPQQYNSGYGNGGARAHIAAASTNGYNNTRSSSNAGTGANSVPLGTKSNVNAVQTEESTVIENAEVQRHEYCEQSRMNNNMEEFFFIKQRELTRVGFYVLNNGFGKVIIGGKGLDDVGVELREVRFREKEHSKGKEVLVLRDAQIEPGQLGSIWVTGSKHNTVLLESSIDQVVEGIAVTERIVNIPVYNDTESELRFTKHQPVGVWKVIDGAVEEVHAGQKGTGMRPDSRNTEVLWKEVREKLVSNRDHELESTLELSAQKQVNNDNEVAREMEESILRWKTAQSKDEWVQEMIQKKSEIAISRREASEITRMPDSTRKLTMADLEIDKGLLYVLDRTHERLLYVPKSERKSLIKEVYENVLVGHQGGKKMNQLLRKEYIWGAMEKDIASVLRECDLCLRSKPQEVNERLKGERERMKSSYDKKWENNKKHEPIVGDRVYAFKEKVEEKNPKLRIKWEGPYRVIDRSNTTATIVGIENGVEKVVQLDKLRKVPGVEDETKVLSVNESANCSRLVNLESPLHWDNVCPGCAVKPRTLKEVWRGCPDQFASFSFPTLKEFAIMRTLIERNKNLNPVRAYKLLAMGKLSEEDDMTDKTIEETIGNLCSHALVTLKGPTVEWRFTVTDINPKYEKAYRRGLGEDVETSLGYGAIVHAPGLDITKRGGDQARWEWRVEMPSDWGELFSNWHRFKTRKTIKNLLIIWPKALCLEDMTSLKDLVIYHTERNAWNTVIVTEPCGGASNTDYIPFMIQWAAEQPKTGRIRVIVTESAITDGTPISALERCHPWIKRDHWEYAVQAWVQGKPWDVSSAEKEMGEKGIEREKEVKTRERQGESDIPKLTKCTREEREKTWRRSDARNVMECATRRGNARTTRTRRCTDEDVLIERRGM</sequence>
<dbReference type="PANTHER" id="PTHR37984:SF5">
    <property type="entry name" value="PROTEIN NYNRIN-LIKE"/>
    <property type="match status" value="1"/>
</dbReference>
<feature type="region of interest" description="Disordered" evidence="2">
    <location>
        <begin position="842"/>
        <end position="867"/>
    </location>
</feature>
<evidence type="ECO:0000256" key="1">
    <source>
        <dbReference type="ARBA" id="ARBA00012493"/>
    </source>
</evidence>
<accession>A0A2A6CQ78</accession>